<dbReference type="Proteomes" id="UP000054248">
    <property type="component" value="Unassembled WGS sequence"/>
</dbReference>
<dbReference type="AlphaFoldDB" id="A0A0C3MBW3"/>
<keyword evidence="15" id="KW-1185">Reference proteome</keyword>
<comment type="pathway">
    <text evidence="2">Protein modification; protein glycosylation.</text>
</comment>
<feature type="domain" description="Glycosyltransferase subfamily 4-like N-terminal" evidence="13">
    <location>
        <begin position="55"/>
        <end position="217"/>
    </location>
</feature>
<dbReference type="EC" id="2.4.1.142" evidence="3"/>
<reference evidence="14 15" key="1">
    <citation type="submission" date="2014-04" db="EMBL/GenBank/DDBJ databases">
        <authorList>
            <consortium name="DOE Joint Genome Institute"/>
            <person name="Kuo A."/>
            <person name="Girlanda M."/>
            <person name="Perotto S."/>
            <person name="Kohler A."/>
            <person name="Nagy L.G."/>
            <person name="Floudas D."/>
            <person name="Copeland A."/>
            <person name="Barry K.W."/>
            <person name="Cichocki N."/>
            <person name="Veneault-Fourrey C."/>
            <person name="LaButti K."/>
            <person name="Lindquist E.A."/>
            <person name="Lipzen A."/>
            <person name="Lundell T."/>
            <person name="Morin E."/>
            <person name="Murat C."/>
            <person name="Sun H."/>
            <person name="Tunlid A."/>
            <person name="Henrissat B."/>
            <person name="Grigoriev I.V."/>
            <person name="Hibbett D.S."/>
            <person name="Martin F."/>
            <person name="Nordberg H.P."/>
            <person name="Cantor M.N."/>
            <person name="Hua S.X."/>
        </authorList>
    </citation>
    <scope>NUCLEOTIDE SEQUENCE [LARGE SCALE GENOMIC DNA]</scope>
    <source>
        <strain evidence="14 15">MUT 4182</strain>
    </source>
</reference>
<dbReference type="PANTHER" id="PTHR13036">
    <property type="entry name" value="BETA1,4 MANNOSYLTRANSFERASE"/>
    <property type="match status" value="1"/>
</dbReference>
<keyword evidence="10 12" id="KW-0472">Membrane</keyword>
<evidence type="ECO:0000256" key="2">
    <source>
        <dbReference type="ARBA" id="ARBA00004922"/>
    </source>
</evidence>
<feature type="transmembrane region" description="Helical" evidence="12">
    <location>
        <begin position="105"/>
        <end position="126"/>
    </location>
</feature>
<dbReference type="PANTHER" id="PTHR13036:SF0">
    <property type="entry name" value="CHITOBIOSYLDIPHOSPHODOLICHOL BETA-MANNOSYLTRANSFERASE"/>
    <property type="match status" value="1"/>
</dbReference>
<evidence type="ECO:0000256" key="5">
    <source>
        <dbReference type="ARBA" id="ARBA00022676"/>
    </source>
</evidence>
<keyword evidence="8" id="KW-0256">Endoplasmic reticulum</keyword>
<evidence type="ECO:0000256" key="3">
    <source>
        <dbReference type="ARBA" id="ARBA00012611"/>
    </source>
</evidence>
<proteinExistence type="predicted"/>
<comment type="subcellular location">
    <subcellularLocation>
        <location evidence="1">Endoplasmic reticulum membrane</location>
        <topology evidence="1">Single-pass membrane protein</topology>
    </subcellularLocation>
</comment>
<keyword evidence="5" id="KW-0328">Glycosyltransferase</keyword>
<dbReference type="OrthoDB" id="614844at2759"/>
<dbReference type="HOGENOM" id="CLU_012079_1_1_1"/>
<dbReference type="Gene3D" id="3.40.50.2000">
    <property type="entry name" value="Glycogen Phosphorylase B"/>
    <property type="match status" value="1"/>
</dbReference>
<evidence type="ECO:0000256" key="1">
    <source>
        <dbReference type="ARBA" id="ARBA00004389"/>
    </source>
</evidence>
<dbReference type="GO" id="GO:0005789">
    <property type="term" value="C:endoplasmic reticulum membrane"/>
    <property type="evidence" value="ECO:0007669"/>
    <property type="project" value="UniProtKB-SubCell"/>
</dbReference>
<evidence type="ECO:0000256" key="8">
    <source>
        <dbReference type="ARBA" id="ARBA00022824"/>
    </source>
</evidence>
<feature type="transmembrane region" description="Helical" evidence="12">
    <location>
        <begin position="6"/>
        <end position="25"/>
    </location>
</feature>
<evidence type="ECO:0000313" key="14">
    <source>
        <dbReference type="EMBL" id="KIO31242.1"/>
    </source>
</evidence>
<gene>
    <name evidence="14" type="ORF">M407DRAFT_221073</name>
</gene>
<comment type="function">
    <text evidence="11">Participates in the formation of the lipid-linked precursor oligosaccharide for N-glycosylation. Involved in assembling the dolichol-pyrophosphate-GlcNAc(2)-Man(5) intermediate on the cytoplasmic surface of the ER.</text>
</comment>
<dbReference type="SUPFAM" id="SSF53756">
    <property type="entry name" value="UDP-Glycosyltransferase/glycogen phosphorylase"/>
    <property type="match status" value="2"/>
</dbReference>
<accession>A0A0C3MBW3</accession>
<keyword evidence="9 12" id="KW-1133">Transmembrane helix</keyword>
<sequence length="507" mass="56690">MTVHVVDASDVFWTIVLILLPIYLWRRISTLQTRRPLELRSVTIVVLGDIGRSPRMMYHAESFAKDGFETTIVGYKGTTPTPSLLTAPGIRFQYLSTPPKLPGKLFVLFAPIKVAVQLLSLVYALIVVGRPPEFILVQNPPSIPTLAIVQLASWLRGSKLIIDWHNLGYSILALKLGQNHFLVRIAKWFERTFGRSAYAHLFVTNAMKERLVHDWDLQGLKIVLHDRPPTRFHRASATEAHELFLRIPPFLPTLSSDFAPSVHPPRSTIRTTVESGHASSLGADVFSDSSSPVASFRPDRPALVISSTSWTEDEDFGILINALKMYELEAKRRATANQRTKSSLPRLLMVVTGKGPLRDSYMQRVLGLEKSEKWQWVRCRSMWVEAADYPLLLGASDLGVSLHSSSSALDLPMKVVDMFGCGLPVCALDFACLDELVQDGQNGLVFTSADQLANQLMELLSGFPAEKTKLDQLRSHFDASEGPRTSSAHRTWLSWEENWNAVIKPLL</sequence>
<dbReference type="STRING" id="1051891.A0A0C3MBW3"/>
<evidence type="ECO:0000256" key="6">
    <source>
        <dbReference type="ARBA" id="ARBA00022679"/>
    </source>
</evidence>
<evidence type="ECO:0000256" key="7">
    <source>
        <dbReference type="ARBA" id="ARBA00022692"/>
    </source>
</evidence>
<dbReference type="InterPro" id="IPR028098">
    <property type="entry name" value="Glyco_trans_4-like_N"/>
</dbReference>
<evidence type="ECO:0000256" key="10">
    <source>
        <dbReference type="ARBA" id="ARBA00023136"/>
    </source>
</evidence>
<dbReference type="GO" id="GO:0004578">
    <property type="term" value="F:chitobiosyldiphosphodolichol beta-mannosyltransferase activity"/>
    <property type="evidence" value="ECO:0007669"/>
    <property type="project" value="UniProtKB-EC"/>
</dbReference>
<organism evidence="14 15">
    <name type="scientific">Tulasnella calospora MUT 4182</name>
    <dbReference type="NCBI Taxonomy" id="1051891"/>
    <lineage>
        <taxon>Eukaryota</taxon>
        <taxon>Fungi</taxon>
        <taxon>Dikarya</taxon>
        <taxon>Basidiomycota</taxon>
        <taxon>Agaricomycotina</taxon>
        <taxon>Agaricomycetes</taxon>
        <taxon>Cantharellales</taxon>
        <taxon>Tulasnellaceae</taxon>
        <taxon>Tulasnella</taxon>
    </lineage>
</organism>
<evidence type="ECO:0000256" key="12">
    <source>
        <dbReference type="SAM" id="Phobius"/>
    </source>
</evidence>
<dbReference type="Pfam" id="PF13579">
    <property type="entry name" value="Glyco_trans_4_4"/>
    <property type="match status" value="1"/>
</dbReference>
<evidence type="ECO:0000256" key="4">
    <source>
        <dbReference type="ARBA" id="ARBA00015841"/>
    </source>
</evidence>
<dbReference type="InterPro" id="IPR026051">
    <property type="entry name" value="ALG1-like"/>
</dbReference>
<protein>
    <recommendedName>
        <fullName evidence="4">Chitobiosyldiphosphodolichol beta-mannosyltransferase</fullName>
        <ecNumber evidence="3">2.4.1.142</ecNumber>
    </recommendedName>
</protein>
<evidence type="ECO:0000256" key="9">
    <source>
        <dbReference type="ARBA" id="ARBA00022989"/>
    </source>
</evidence>
<keyword evidence="7 12" id="KW-0812">Transmembrane</keyword>
<evidence type="ECO:0000313" key="15">
    <source>
        <dbReference type="Proteomes" id="UP000054248"/>
    </source>
</evidence>
<evidence type="ECO:0000256" key="11">
    <source>
        <dbReference type="ARBA" id="ARBA00024899"/>
    </source>
</evidence>
<dbReference type="EMBL" id="KN822965">
    <property type="protein sequence ID" value="KIO31242.1"/>
    <property type="molecule type" value="Genomic_DNA"/>
</dbReference>
<evidence type="ECO:0000259" key="13">
    <source>
        <dbReference type="Pfam" id="PF13579"/>
    </source>
</evidence>
<reference evidence="15" key="2">
    <citation type="submission" date="2015-01" db="EMBL/GenBank/DDBJ databases">
        <title>Evolutionary Origins and Diversification of the Mycorrhizal Mutualists.</title>
        <authorList>
            <consortium name="DOE Joint Genome Institute"/>
            <consortium name="Mycorrhizal Genomics Consortium"/>
            <person name="Kohler A."/>
            <person name="Kuo A."/>
            <person name="Nagy L.G."/>
            <person name="Floudas D."/>
            <person name="Copeland A."/>
            <person name="Barry K.W."/>
            <person name="Cichocki N."/>
            <person name="Veneault-Fourrey C."/>
            <person name="LaButti K."/>
            <person name="Lindquist E.A."/>
            <person name="Lipzen A."/>
            <person name="Lundell T."/>
            <person name="Morin E."/>
            <person name="Murat C."/>
            <person name="Riley R."/>
            <person name="Ohm R."/>
            <person name="Sun H."/>
            <person name="Tunlid A."/>
            <person name="Henrissat B."/>
            <person name="Grigoriev I.V."/>
            <person name="Hibbett D.S."/>
            <person name="Martin F."/>
        </authorList>
    </citation>
    <scope>NUCLEOTIDE SEQUENCE [LARGE SCALE GENOMIC DNA]</scope>
    <source>
        <strain evidence="15">MUT 4182</strain>
    </source>
</reference>
<dbReference type="Pfam" id="PF13692">
    <property type="entry name" value="Glyco_trans_1_4"/>
    <property type="match status" value="1"/>
</dbReference>
<keyword evidence="6 14" id="KW-0808">Transferase</keyword>
<name>A0A0C3MBW3_9AGAM</name>